<protein>
    <submittedName>
        <fullName evidence="2">3-oxoacyl-ACP synthase</fullName>
    </submittedName>
</protein>
<sequence>MSKQFLYNQCLAYVQQRIDTATEAMRAAQESANSESKSSAGDKYETGRAMAQLERDRHAQLLADAQRTLQELQHIDLAPATVVRAGSLVKTTRGTFFISISAGRISLDGADYIAVSAASPIGTALRGKRVGDTAIFNNVRYLIEAID</sequence>
<evidence type="ECO:0000256" key="1">
    <source>
        <dbReference type="SAM" id="MobiDB-lite"/>
    </source>
</evidence>
<evidence type="ECO:0000313" key="3">
    <source>
        <dbReference type="Proteomes" id="UP000664628"/>
    </source>
</evidence>
<reference evidence="2 3" key="1">
    <citation type="submission" date="2021-03" db="EMBL/GenBank/DDBJ databases">
        <title>Fibrella sp. HMF5405 genome sequencing and assembly.</title>
        <authorList>
            <person name="Kang H."/>
            <person name="Kim H."/>
            <person name="Bae S."/>
            <person name="Joh K."/>
        </authorList>
    </citation>
    <scope>NUCLEOTIDE SEQUENCE [LARGE SCALE GENOMIC DNA]</scope>
    <source>
        <strain evidence="2 3">HMF5405</strain>
    </source>
</reference>
<accession>A0ABS3JIL5</accession>
<dbReference type="EMBL" id="JAFMYW010000004">
    <property type="protein sequence ID" value="MBO0949852.1"/>
    <property type="molecule type" value="Genomic_DNA"/>
</dbReference>
<organism evidence="2 3">
    <name type="scientific">Fibrella forsythiae</name>
    <dbReference type="NCBI Taxonomy" id="2817061"/>
    <lineage>
        <taxon>Bacteria</taxon>
        <taxon>Pseudomonadati</taxon>
        <taxon>Bacteroidota</taxon>
        <taxon>Cytophagia</taxon>
        <taxon>Cytophagales</taxon>
        <taxon>Spirosomataceae</taxon>
        <taxon>Fibrella</taxon>
    </lineage>
</organism>
<feature type="compositionally biased region" description="Polar residues" evidence="1">
    <location>
        <begin position="30"/>
        <end position="39"/>
    </location>
</feature>
<dbReference type="Proteomes" id="UP000664628">
    <property type="component" value="Unassembled WGS sequence"/>
</dbReference>
<name>A0ABS3JIL5_9BACT</name>
<feature type="region of interest" description="Disordered" evidence="1">
    <location>
        <begin position="25"/>
        <end position="45"/>
    </location>
</feature>
<keyword evidence="3" id="KW-1185">Reference proteome</keyword>
<evidence type="ECO:0000313" key="2">
    <source>
        <dbReference type="EMBL" id="MBO0949852.1"/>
    </source>
</evidence>
<comment type="caution">
    <text evidence="2">The sequence shown here is derived from an EMBL/GenBank/DDBJ whole genome shotgun (WGS) entry which is preliminary data.</text>
</comment>
<proteinExistence type="predicted"/>
<dbReference type="RefSeq" id="WP_207329813.1">
    <property type="nucleotide sequence ID" value="NZ_JAFMYW010000004.1"/>
</dbReference>
<gene>
    <name evidence="2" type="ORF">J2I46_14750</name>
</gene>